<evidence type="ECO:0000259" key="1">
    <source>
        <dbReference type="PROSITE" id="PS50995"/>
    </source>
</evidence>
<evidence type="ECO:0000313" key="5">
    <source>
        <dbReference type="Proteomes" id="UP001241092"/>
    </source>
</evidence>
<evidence type="ECO:0000313" key="4">
    <source>
        <dbReference type="Proteomes" id="UP000465622"/>
    </source>
</evidence>
<proteinExistence type="predicted"/>
<reference evidence="2" key="2">
    <citation type="submission" date="2020-02" db="EMBL/GenBank/DDBJ databases">
        <authorList>
            <person name="Matsumoto Y."/>
            <person name="Motooka D."/>
            <person name="Nakamura S."/>
        </authorList>
    </citation>
    <scope>NUCLEOTIDE SEQUENCE</scope>
    <source>
        <strain evidence="2">JCM 12375</strain>
    </source>
</reference>
<dbReference type="Gene3D" id="1.10.10.10">
    <property type="entry name" value="Winged helix-like DNA-binding domain superfamily/Winged helix DNA-binding domain"/>
    <property type="match status" value="1"/>
</dbReference>
<dbReference type="RefSeq" id="WP_110798382.1">
    <property type="nucleotide sequence ID" value="NZ_AP022567.1"/>
</dbReference>
<dbReference type="AlphaFoldDB" id="A0AAI8TSC7"/>
<dbReference type="Proteomes" id="UP000465622">
    <property type="component" value="Chromosome"/>
</dbReference>
<feature type="domain" description="HTH marR-type" evidence="1">
    <location>
        <begin position="4"/>
        <end position="140"/>
    </location>
</feature>
<dbReference type="EMBL" id="AP022567">
    <property type="protein sequence ID" value="BBX33456.1"/>
    <property type="molecule type" value="Genomic_DNA"/>
</dbReference>
<dbReference type="InterPro" id="IPR000835">
    <property type="entry name" value="HTH_MarR-typ"/>
</dbReference>
<dbReference type="GO" id="GO:0003700">
    <property type="term" value="F:DNA-binding transcription factor activity"/>
    <property type="evidence" value="ECO:0007669"/>
    <property type="project" value="InterPro"/>
</dbReference>
<dbReference type="Pfam" id="PF12802">
    <property type="entry name" value="MarR_2"/>
    <property type="match status" value="1"/>
</dbReference>
<dbReference type="SUPFAM" id="SSF46785">
    <property type="entry name" value="Winged helix' DNA-binding domain"/>
    <property type="match status" value="1"/>
</dbReference>
<protein>
    <submittedName>
        <fullName evidence="2">MarR family transcriptional regulator</fullName>
    </submittedName>
</protein>
<dbReference type="GO" id="GO:0006950">
    <property type="term" value="P:response to stress"/>
    <property type="evidence" value="ECO:0007669"/>
    <property type="project" value="TreeGrafter"/>
</dbReference>
<dbReference type="InterPro" id="IPR036390">
    <property type="entry name" value="WH_DNA-bd_sf"/>
</dbReference>
<dbReference type="PANTHER" id="PTHR33164:SF103">
    <property type="entry name" value="REGULATORY PROTEIN MARR"/>
    <property type="match status" value="1"/>
</dbReference>
<dbReference type="PANTHER" id="PTHR33164">
    <property type="entry name" value="TRANSCRIPTIONAL REGULATOR, MARR FAMILY"/>
    <property type="match status" value="1"/>
</dbReference>
<dbReference type="PROSITE" id="PS50995">
    <property type="entry name" value="HTH_MARR_2"/>
    <property type="match status" value="1"/>
</dbReference>
<evidence type="ECO:0000313" key="3">
    <source>
        <dbReference type="EMBL" id="BDY27946.1"/>
    </source>
</evidence>
<reference evidence="2 4" key="1">
    <citation type="journal article" date="2019" name="Emerg. Microbes Infect.">
        <title>Comprehensive subspecies identification of 175 nontuberculous mycobacteria species based on 7547 genomic profiles.</title>
        <authorList>
            <person name="Matsumoto Y."/>
            <person name="Kinjo T."/>
            <person name="Motooka D."/>
            <person name="Nabeya D."/>
            <person name="Jung N."/>
            <person name="Uechi K."/>
            <person name="Horii T."/>
            <person name="Iida T."/>
            <person name="Fujita J."/>
            <person name="Nakamura S."/>
        </authorList>
    </citation>
    <scope>NUCLEOTIDE SEQUENCE [LARGE SCALE GENOMIC DNA]</scope>
    <source>
        <strain evidence="2 4">JCM 12375</strain>
    </source>
</reference>
<accession>A0AAI8TSC7</accession>
<gene>
    <name evidence="3" type="ORF">hbim_01876</name>
    <name evidence="2" type="ORF">MMAGJ_27380</name>
</gene>
<evidence type="ECO:0000313" key="2">
    <source>
        <dbReference type="EMBL" id="BBX33456.1"/>
    </source>
</evidence>
<name>A0AAI8TSC7_MYCME</name>
<dbReference type="InterPro" id="IPR039422">
    <property type="entry name" value="MarR/SlyA-like"/>
</dbReference>
<reference evidence="3" key="3">
    <citation type="submission" date="2023-03" db="EMBL/GenBank/DDBJ databases">
        <title>Draft genome sequence of a Mycolicibacterium mageritense strain H4_3_1 isolated from a hybrid biological-inorganic system reactor.</title>
        <authorList>
            <person name="Feng X."/>
            <person name="Kazama D."/>
            <person name="Sato K."/>
            <person name="Kobayashi H."/>
        </authorList>
    </citation>
    <scope>NUCLEOTIDE SEQUENCE</scope>
    <source>
        <strain evidence="3">H4_3_1</strain>
    </source>
</reference>
<sequence length="153" mass="16683">MVDIPELTSEVFRVVGRFRRQLRRSTGGGFSAAGLTQSQAELLRLVGRRPGISVRESADELSLVPNTASTLVSRLVADGLMVRAVDDSDRRVGRLRLTEPAQRIADASREARHAALSAVLAQLDPAQLDDLAKGLDVLSELTRLLNEKGLEER</sequence>
<dbReference type="SMART" id="SM00347">
    <property type="entry name" value="HTH_MARR"/>
    <property type="match status" value="1"/>
</dbReference>
<dbReference type="EMBL" id="AP027452">
    <property type="protein sequence ID" value="BDY27946.1"/>
    <property type="molecule type" value="Genomic_DNA"/>
</dbReference>
<dbReference type="InterPro" id="IPR036388">
    <property type="entry name" value="WH-like_DNA-bd_sf"/>
</dbReference>
<keyword evidence="4" id="KW-1185">Reference proteome</keyword>
<dbReference type="Proteomes" id="UP001241092">
    <property type="component" value="Chromosome"/>
</dbReference>
<organism evidence="3 5">
    <name type="scientific">Mycolicibacterium mageritense</name>
    <name type="common">Mycobacterium mageritense</name>
    <dbReference type="NCBI Taxonomy" id="53462"/>
    <lineage>
        <taxon>Bacteria</taxon>
        <taxon>Bacillati</taxon>
        <taxon>Actinomycetota</taxon>
        <taxon>Actinomycetes</taxon>
        <taxon>Mycobacteriales</taxon>
        <taxon>Mycobacteriaceae</taxon>
        <taxon>Mycolicibacterium</taxon>
    </lineage>
</organism>